<accession>A0A662DFU3</accession>
<dbReference type="GO" id="GO:0055085">
    <property type="term" value="P:transmembrane transport"/>
    <property type="evidence" value="ECO:0007669"/>
    <property type="project" value="InterPro"/>
</dbReference>
<sequence>AKVDGASSLQAFIHITLPLLKFSILVAILLRLIDLVKLFDIIFVLTRGGPGGTTETISIYTYLISFRAFRMGYGAALSYLLLVITIAFSMVFIRLIRGKPRE</sequence>
<dbReference type="PROSITE" id="PS50928">
    <property type="entry name" value="ABC_TM1"/>
    <property type="match status" value="1"/>
</dbReference>
<dbReference type="GO" id="GO:0005886">
    <property type="term" value="C:plasma membrane"/>
    <property type="evidence" value="ECO:0007669"/>
    <property type="project" value="UniProtKB-SubCell"/>
</dbReference>
<feature type="non-terminal residue" evidence="9">
    <location>
        <position position="1"/>
    </location>
</feature>
<evidence type="ECO:0000256" key="1">
    <source>
        <dbReference type="ARBA" id="ARBA00004651"/>
    </source>
</evidence>
<feature type="transmembrane region" description="Helical" evidence="7">
    <location>
        <begin position="76"/>
        <end position="96"/>
    </location>
</feature>
<dbReference type="Gene3D" id="1.10.3720.10">
    <property type="entry name" value="MetI-like"/>
    <property type="match status" value="1"/>
</dbReference>
<evidence type="ECO:0000256" key="4">
    <source>
        <dbReference type="ARBA" id="ARBA00022692"/>
    </source>
</evidence>
<evidence type="ECO:0000256" key="2">
    <source>
        <dbReference type="ARBA" id="ARBA00022448"/>
    </source>
</evidence>
<feature type="transmembrane region" description="Helical" evidence="7">
    <location>
        <begin position="12"/>
        <end position="33"/>
    </location>
</feature>
<evidence type="ECO:0000256" key="3">
    <source>
        <dbReference type="ARBA" id="ARBA00022475"/>
    </source>
</evidence>
<dbReference type="InterPro" id="IPR000515">
    <property type="entry name" value="MetI-like"/>
</dbReference>
<dbReference type="PANTHER" id="PTHR43005:SF1">
    <property type="entry name" value="SPERMIDINE_PUTRESCINE TRANSPORT SYSTEM PERMEASE PROTEIN"/>
    <property type="match status" value="1"/>
</dbReference>
<dbReference type="InterPro" id="IPR035906">
    <property type="entry name" value="MetI-like_sf"/>
</dbReference>
<evidence type="ECO:0000313" key="10">
    <source>
        <dbReference type="Proteomes" id="UP000267654"/>
    </source>
</evidence>
<keyword evidence="5 7" id="KW-1133">Transmembrane helix</keyword>
<name>A0A662DFU3_UNCAE</name>
<dbReference type="EMBL" id="QMQB01000117">
    <property type="protein sequence ID" value="RLE12999.1"/>
    <property type="molecule type" value="Genomic_DNA"/>
</dbReference>
<keyword evidence="6 7" id="KW-0472">Membrane</keyword>
<gene>
    <name evidence="9" type="ORF">DRI96_03690</name>
</gene>
<dbReference type="SUPFAM" id="SSF161098">
    <property type="entry name" value="MetI-like"/>
    <property type="match status" value="1"/>
</dbReference>
<reference evidence="9 10" key="1">
    <citation type="submission" date="2018-06" db="EMBL/GenBank/DDBJ databases">
        <title>Extensive metabolic versatility and redundancy in microbially diverse, dynamic hydrothermal sediments.</title>
        <authorList>
            <person name="Dombrowski N."/>
            <person name="Teske A."/>
            <person name="Baker B.J."/>
        </authorList>
    </citation>
    <scope>NUCLEOTIDE SEQUENCE [LARGE SCALE GENOMIC DNA]</scope>
    <source>
        <strain evidence="9">B19_G9</strain>
    </source>
</reference>
<feature type="domain" description="ABC transmembrane type-1" evidence="8">
    <location>
        <begin position="1"/>
        <end position="92"/>
    </location>
</feature>
<evidence type="ECO:0000256" key="7">
    <source>
        <dbReference type="RuleBase" id="RU363032"/>
    </source>
</evidence>
<comment type="similarity">
    <text evidence="7">Belongs to the binding-protein-dependent transport system permease family.</text>
</comment>
<dbReference type="PANTHER" id="PTHR43005">
    <property type="entry name" value="BLR7065 PROTEIN"/>
    <property type="match status" value="1"/>
</dbReference>
<comment type="subcellular location">
    <subcellularLocation>
        <location evidence="1 7">Cell membrane</location>
        <topology evidence="1 7">Multi-pass membrane protein</topology>
    </subcellularLocation>
</comment>
<proteinExistence type="inferred from homology"/>
<protein>
    <submittedName>
        <fullName evidence="9">Sugar ABC transporter permease</fullName>
    </submittedName>
</protein>
<keyword evidence="4 7" id="KW-0812">Transmembrane</keyword>
<evidence type="ECO:0000313" key="9">
    <source>
        <dbReference type="EMBL" id="RLE12999.1"/>
    </source>
</evidence>
<dbReference type="Pfam" id="PF00528">
    <property type="entry name" value="BPD_transp_1"/>
    <property type="match status" value="1"/>
</dbReference>
<dbReference type="Proteomes" id="UP000267654">
    <property type="component" value="Unassembled WGS sequence"/>
</dbReference>
<evidence type="ECO:0000259" key="8">
    <source>
        <dbReference type="PROSITE" id="PS50928"/>
    </source>
</evidence>
<evidence type="ECO:0000256" key="6">
    <source>
        <dbReference type="ARBA" id="ARBA00023136"/>
    </source>
</evidence>
<keyword evidence="3" id="KW-1003">Cell membrane</keyword>
<organism evidence="9 10">
    <name type="scientific">Aerophobetes bacterium</name>
    <dbReference type="NCBI Taxonomy" id="2030807"/>
    <lineage>
        <taxon>Bacteria</taxon>
        <taxon>Candidatus Aerophobota</taxon>
    </lineage>
</organism>
<evidence type="ECO:0000256" key="5">
    <source>
        <dbReference type="ARBA" id="ARBA00022989"/>
    </source>
</evidence>
<comment type="caution">
    <text evidence="9">The sequence shown here is derived from an EMBL/GenBank/DDBJ whole genome shotgun (WGS) entry which is preliminary data.</text>
</comment>
<dbReference type="AlphaFoldDB" id="A0A662DFU3"/>
<keyword evidence="2 7" id="KW-0813">Transport</keyword>